<name>A0A7K4MQP7_9ARCH</name>
<gene>
    <name evidence="1" type="ORF">HX837_06920</name>
</gene>
<dbReference type="Proteomes" id="UP000523105">
    <property type="component" value="Unassembled WGS sequence"/>
</dbReference>
<evidence type="ECO:0000313" key="2">
    <source>
        <dbReference type="Proteomes" id="UP000523105"/>
    </source>
</evidence>
<sequence length="222" mass="25376">MLKPQFPKLSIFETFKTKREQLTGEAIRQRHIISHLAKEDSSTLTTRTAIAQNIAKKNNLLWKNIYSGVFRDLDEILIPLDIVVEAGRLPLKRGPKALQESGMPHYQLTTKGLLVALSIDDFDQKDSVLDEFLSKAEIKEKEFADVVKTLVKISPKFTYSMFEVYVRAFCEGKLKNLLPFTISKFQEVSDNAFAIQNELLTGFTTLSKSKKFNVLKFFSKFT</sequence>
<proteinExistence type="predicted"/>
<evidence type="ECO:0000313" key="1">
    <source>
        <dbReference type="EMBL" id="NWJ43913.1"/>
    </source>
</evidence>
<dbReference type="AlphaFoldDB" id="A0A7K4MQP7"/>
<comment type="caution">
    <text evidence="1">The sequence shown here is derived from an EMBL/GenBank/DDBJ whole genome shotgun (WGS) entry which is preliminary data.</text>
</comment>
<organism evidence="1 2">
    <name type="scientific">Marine Group I thaumarchaeote</name>
    <dbReference type="NCBI Taxonomy" id="2511932"/>
    <lineage>
        <taxon>Archaea</taxon>
        <taxon>Nitrososphaerota</taxon>
        <taxon>Marine Group I</taxon>
    </lineage>
</organism>
<accession>A0A7K4MQP7</accession>
<dbReference type="EMBL" id="JACASV010000072">
    <property type="protein sequence ID" value="NWJ43913.1"/>
    <property type="molecule type" value="Genomic_DNA"/>
</dbReference>
<reference evidence="1 2" key="1">
    <citation type="journal article" date="2019" name="Environ. Microbiol.">
        <title>Genomics insights into ecotype formation of ammonia-oxidizing archaea in the deep ocean.</title>
        <authorList>
            <person name="Wang Y."/>
            <person name="Huang J.M."/>
            <person name="Cui G.J."/>
            <person name="Nunoura T."/>
            <person name="Takaki Y."/>
            <person name="Li W.L."/>
            <person name="Li J."/>
            <person name="Gao Z.M."/>
            <person name="Takai K."/>
            <person name="Zhang A.Q."/>
            <person name="Stepanauskas R."/>
        </authorList>
    </citation>
    <scope>NUCLEOTIDE SEQUENCE [LARGE SCALE GENOMIC DNA]</scope>
    <source>
        <strain evidence="1 2">L15b</strain>
    </source>
</reference>
<protein>
    <submittedName>
        <fullName evidence="1">Uncharacterized protein</fullName>
    </submittedName>
</protein>